<dbReference type="GO" id="GO:0005829">
    <property type="term" value="C:cytosol"/>
    <property type="evidence" value="ECO:0007669"/>
    <property type="project" value="TreeGrafter"/>
</dbReference>
<dbReference type="GO" id="GO:0046872">
    <property type="term" value="F:metal ion binding"/>
    <property type="evidence" value="ECO:0007669"/>
    <property type="project" value="UniProtKB-KW"/>
</dbReference>
<dbReference type="GO" id="GO:0140647">
    <property type="term" value="P:P450-containing electron transport chain"/>
    <property type="evidence" value="ECO:0007669"/>
    <property type="project" value="InterPro"/>
</dbReference>
<dbReference type="PROSITE" id="PS00814">
    <property type="entry name" value="ADX"/>
    <property type="match status" value="1"/>
</dbReference>
<dbReference type="Pfam" id="PF00111">
    <property type="entry name" value="Fer2"/>
    <property type="match status" value="1"/>
</dbReference>
<reference evidence="8 9" key="1">
    <citation type="journal article" date="2020" name="Biotechnol. Biofuels">
        <title>New insights from the biogas microbiome by comprehensive genome-resolved metagenomics of nearly 1600 species originating from multiple anaerobic digesters.</title>
        <authorList>
            <person name="Campanaro S."/>
            <person name="Treu L."/>
            <person name="Rodriguez-R L.M."/>
            <person name="Kovalovszki A."/>
            <person name="Ziels R.M."/>
            <person name="Maus I."/>
            <person name="Zhu X."/>
            <person name="Kougias P.G."/>
            <person name="Basile A."/>
            <person name="Luo G."/>
            <person name="Schluter A."/>
            <person name="Konstantinidis K.T."/>
            <person name="Angelidaki I."/>
        </authorList>
    </citation>
    <scope>NUCLEOTIDE SEQUENCE [LARGE SCALE GENOMIC DNA]</scope>
    <source>
        <strain evidence="8">AS15tlH2ME_198</strain>
    </source>
</reference>
<evidence type="ECO:0000256" key="1">
    <source>
        <dbReference type="ARBA" id="ARBA00010914"/>
    </source>
</evidence>
<keyword evidence="5" id="KW-0411">Iron-sulfur</keyword>
<dbReference type="InterPro" id="IPR001041">
    <property type="entry name" value="2Fe-2S_ferredoxin-type"/>
</dbReference>
<dbReference type="InterPro" id="IPR012675">
    <property type="entry name" value="Beta-grasp_dom_sf"/>
</dbReference>
<keyword evidence="3" id="KW-0479">Metal-binding</keyword>
<comment type="caution">
    <text evidence="8">The sequence shown here is derived from an EMBL/GenBank/DDBJ whole genome shotgun (WGS) entry which is preliminary data.</text>
</comment>
<dbReference type="EMBL" id="JAAZHI010000250">
    <property type="protein sequence ID" value="NLA57160.1"/>
    <property type="molecule type" value="Genomic_DNA"/>
</dbReference>
<dbReference type="GO" id="GO:0051537">
    <property type="term" value="F:2 iron, 2 sulfur cluster binding"/>
    <property type="evidence" value="ECO:0007669"/>
    <property type="project" value="UniProtKB-KW"/>
</dbReference>
<evidence type="ECO:0000256" key="4">
    <source>
        <dbReference type="ARBA" id="ARBA00023004"/>
    </source>
</evidence>
<name>A0A7X6PQ96_9CORY</name>
<evidence type="ECO:0000256" key="2">
    <source>
        <dbReference type="ARBA" id="ARBA00022714"/>
    </source>
</evidence>
<dbReference type="PANTHER" id="PTHR23426:SF65">
    <property type="entry name" value="FERREDOXIN-2, MITOCHONDRIAL"/>
    <property type="match status" value="1"/>
</dbReference>
<dbReference type="Proteomes" id="UP000557899">
    <property type="component" value="Unassembled WGS sequence"/>
</dbReference>
<accession>A0A7X6PQ96</accession>
<sequence length="108" mass="11331">MTTTTVTYTDAEGTARTIDATVGDSVMETAVRNGVPGIVAECGGSLSCATCHVFVDEGQDVDLPEMSGMEDEMLYGTAVDREVSSRLSCQIPVTEGMSLCVTTPETQV</sequence>
<comment type="cofactor">
    <cofactor evidence="6">
        <name>[2Fe-2S] cluster</name>
        <dbReference type="ChEBI" id="CHEBI:190135"/>
    </cofactor>
</comment>
<dbReference type="InterPro" id="IPR036010">
    <property type="entry name" value="2Fe-2S_ferredoxin-like_sf"/>
</dbReference>
<proteinExistence type="inferred from homology"/>
<evidence type="ECO:0000313" key="8">
    <source>
        <dbReference type="EMBL" id="NLA57160.1"/>
    </source>
</evidence>
<feature type="domain" description="2Fe-2S ferredoxin-type" evidence="7">
    <location>
        <begin position="4"/>
        <end position="107"/>
    </location>
</feature>
<dbReference type="CDD" id="cd00207">
    <property type="entry name" value="fer2"/>
    <property type="match status" value="1"/>
</dbReference>
<gene>
    <name evidence="8" type="ORF">GX859_12875</name>
</gene>
<dbReference type="PRINTS" id="PR00355">
    <property type="entry name" value="ADRENODOXIN"/>
</dbReference>
<evidence type="ECO:0000256" key="3">
    <source>
        <dbReference type="ARBA" id="ARBA00022723"/>
    </source>
</evidence>
<organism evidence="8 9">
    <name type="scientific">Corynebacterium humireducens</name>
    <dbReference type="NCBI Taxonomy" id="1223514"/>
    <lineage>
        <taxon>Bacteria</taxon>
        <taxon>Bacillati</taxon>
        <taxon>Actinomycetota</taxon>
        <taxon>Actinomycetes</taxon>
        <taxon>Mycobacteriales</taxon>
        <taxon>Corynebacteriaceae</taxon>
        <taxon>Corynebacterium</taxon>
    </lineage>
</organism>
<dbReference type="GO" id="GO:0009055">
    <property type="term" value="F:electron transfer activity"/>
    <property type="evidence" value="ECO:0007669"/>
    <property type="project" value="TreeGrafter"/>
</dbReference>
<dbReference type="SUPFAM" id="SSF54292">
    <property type="entry name" value="2Fe-2S ferredoxin-like"/>
    <property type="match status" value="1"/>
</dbReference>
<evidence type="ECO:0000256" key="5">
    <source>
        <dbReference type="ARBA" id="ARBA00023014"/>
    </source>
</evidence>
<keyword evidence="4" id="KW-0408">Iron</keyword>
<dbReference type="PROSITE" id="PS51085">
    <property type="entry name" value="2FE2S_FER_2"/>
    <property type="match status" value="1"/>
</dbReference>
<evidence type="ECO:0000256" key="6">
    <source>
        <dbReference type="ARBA" id="ARBA00034078"/>
    </source>
</evidence>
<dbReference type="AlphaFoldDB" id="A0A7X6PQ96"/>
<keyword evidence="2" id="KW-0001">2Fe-2S</keyword>
<evidence type="ECO:0000313" key="9">
    <source>
        <dbReference type="Proteomes" id="UP000557899"/>
    </source>
</evidence>
<evidence type="ECO:0000259" key="7">
    <source>
        <dbReference type="PROSITE" id="PS51085"/>
    </source>
</evidence>
<dbReference type="PANTHER" id="PTHR23426">
    <property type="entry name" value="FERREDOXIN/ADRENODOXIN"/>
    <property type="match status" value="1"/>
</dbReference>
<dbReference type="Gene3D" id="3.10.20.30">
    <property type="match status" value="1"/>
</dbReference>
<dbReference type="InterPro" id="IPR001055">
    <property type="entry name" value="Adrenodoxin-like"/>
</dbReference>
<dbReference type="InterPro" id="IPR018298">
    <property type="entry name" value="Adrenodoxin_Fe-S_BS"/>
</dbReference>
<comment type="similarity">
    <text evidence="1">Belongs to the adrenodoxin/putidaredoxin family.</text>
</comment>
<protein>
    <submittedName>
        <fullName evidence="8">(2Fe-2S)-binding protein</fullName>
    </submittedName>
</protein>